<accession>A0ABR4NTN1</accession>
<evidence type="ECO:0000313" key="3">
    <source>
        <dbReference type="EMBL" id="KAL3232087.1"/>
    </source>
</evidence>
<sequence length="789" mass="89126">MSFQRSSKSPRKGVVSGKGPAPSLNSGRPRRFSLIYSSDSSLSDISEKQASDISEGEEDEQDEEDDDDDDDDEDDTSSSSDDDDENIDFVKLSAQRKKRAMQALSAYKNQHLKADSTPIEEEDVGEEVVESEDSEDGDDVNNKDNTYDNTVGIDNDIPVPQFKESDDDEDNGKSAADSSDEEEEDDAISIDDGDFNDDDNEGQSDAESDYDIDQDAYFDAIEKEDESDMGIETGNEEDLPTILHEEEQNIMNEFDQTNNDISNWDAESSLSSFDMFDGFGNEEEEEEEEDSFKEQENSATKRQTTDDFSTDLQNIELSVDKPVTLGNKDLEHNRKKDSISKIRKPERKSAKKKHNRSLKDTLDSEDYIFNVFFQSDDSADDKDDTMNKESDTESLQLSKFFSGKTVKVDETDDTSKNILLDVAHLPSDDEILSSDKQISDSDLTGSDEEDNFSDLDGISISSVDLDEDEEDDLRLSNVFVDIDDLDPDAFYFHYDDENDSSGSLDIDDVNLYLNKDDDSKQDVVETVLYVDDESTDEDDNLPPPEARTKTIGTKAKEVVSANVVGLKPPKLGTWNTNNKPFSIIDGLSTKSLHALIQEHQQLKDQKANGTDYIKQETPSSVSPNGDELTLNELLNMSELEDEDGMTSSNAISNNNSTDRNGNIHNLKSNAYNSLSITDWYEKPKVPLSAFRNKGINVFQEDEFMAPITQIKKVPLGYMGMEKTRRKFDKMKEIQKKRTEKKRKLKKKKKMLKMKREQARLIKENEIEEQLLPPPIHIPTDHDFQLPTIE</sequence>
<feature type="region of interest" description="Disordered" evidence="2">
    <location>
        <begin position="431"/>
        <end position="455"/>
    </location>
</feature>
<evidence type="ECO:0000313" key="4">
    <source>
        <dbReference type="Proteomes" id="UP001623330"/>
    </source>
</evidence>
<protein>
    <submittedName>
        <fullName evidence="3">Protein IFH1</fullName>
    </submittedName>
</protein>
<dbReference type="PANTHER" id="PTHR28057:SF1">
    <property type="entry name" value="PROTEIN IFH1-RELATED"/>
    <property type="match status" value="1"/>
</dbReference>
<dbReference type="Proteomes" id="UP001623330">
    <property type="component" value="Unassembled WGS sequence"/>
</dbReference>
<gene>
    <name evidence="3" type="ORF">RNJ44_04003</name>
</gene>
<feature type="compositionally biased region" description="Polar residues" evidence="2">
    <location>
        <begin position="434"/>
        <end position="444"/>
    </location>
</feature>
<feature type="compositionally biased region" description="Acidic residues" evidence="2">
    <location>
        <begin position="118"/>
        <end position="139"/>
    </location>
</feature>
<feature type="compositionally biased region" description="Acidic residues" evidence="2">
    <location>
        <begin position="178"/>
        <end position="237"/>
    </location>
</feature>
<feature type="compositionally biased region" description="Polar residues" evidence="2">
    <location>
        <begin position="297"/>
        <end position="316"/>
    </location>
</feature>
<feature type="compositionally biased region" description="Low complexity" evidence="2">
    <location>
        <begin position="647"/>
        <end position="656"/>
    </location>
</feature>
<dbReference type="EMBL" id="JBEVYD010000005">
    <property type="protein sequence ID" value="KAL3232087.1"/>
    <property type="molecule type" value="Genomic_DNA"/>
</dbReference>
<feature type="region of interest" description="Disordered" evidence="2">
    <location>
        <begin position="271"/>
        <end position="358"/>
    </location>
</feature>
<keyword evidence="1" id="KW-0175">Coiled coil</keyword>
<comment type="caution">
    <text evidence="3">The sequence shown here is derived from an EMBL/GenBank/DDBJ whole genome shotgun (WGS) entry which is preliminary data.</text>
</comment>
<feature type="compositionally biased region" description="Basic residues" evidence="2">
    <location>
        <begin position="341"/>
        <end position="356"/>
    </location>
</feature>
<dbReference type="Pfam" id="PF10380">
    <property type="entry name" value="CRF1"/>
    <property type="match status" value="1"/>
</dbReference>
<evidence type="ECO:0000256" key="1">
    <source>
        <dbReference type="SAM" id="Coils"/>
    </source>
</evidence>
<feature type="region of interest" description="Disordered" evidence="2">
    <location>
        <begin position="1"/>
        <end position="88"/>
    </location>
</feature>
<feature type="region of interest" description="Disordered" evidence="2">
    <location>
        <begin position="108"/>
        <end position="237"/>
    </location>
</feature>
<feature type="compositionally biased region" description="Basic and acidic residues" evidence="2">
    <location>
        <begin position="328"/>
        <end position="340"/>
    </location>
</feature>
<organism evidence="3 4">
    <name type="scientific">Nakaseomyces bracarensis</name>
    <dbReference type="NCBI Taxonomy" id="273131"/>
    <lineage>
        <taxon>Eukaryota</taxon>
        <taxon>Fungi</taxon>
        <taxon>Dikarya</taxon>
        <taxon>Ascomycota</taxon>
        <taxon>Saccharomycotina</taxon>
        <taxon>Saccharomycetes</taxon>
        <taxon>Saccharomycetales</taxon>
        <taxon>Saccharomycetaceae</taxon>
        <taxon>Nakaseomyces</taxon>
    </lineage>
</organism>
<dbReference type="PANTHER" id="PTHR28057">
    <property type="entry name" value="PROTEIN IFH1-RELATED"/>
    <property type="match status" value="1"/>
</dbReference>
<feature type="region of interest" description="Disordered" evidence="2">
    <location>
        <begin position="640"/>
        <end position="664"/>
    </location>
</feature>
<proteinExistence type="predicted"/>
<feature type="coiled-coil region" evidence="1">
    <location>
        <begin position="730"/>
        <end position="761"/>
    </location>
</feature>
<feature type="compositionally biased region" description="Low complexity" evidence="2">
    <location>
        <begin position="33"/>
        <end position="44"/>
    </location>
</feature>
<evidence type="ECO:0000256" key="2">
    <source>
        <dbReference type="SAM" id="MobiDB-lite"/>
    </source>
</evidence>
<feature type="compositionally biased region" description="Acidic residues" evidence="2">
    <location>
        <begin position="54"/>
        <end position="87"/>
    </location>
</feature>
<name>A0ABR4NTN1_9SACH</name>
<keyword evidence="4" id="KW-1185">Reference proteome</keyword>
<dbReference type="InterPro" id="IPR018837">
    <property type="entry name" value="TF_CRF1/IFH1"/>
</dbReference>
<feature type="compositionally biased region" description="Acidic residues" evidence="2">
    <location>
        <begin position="280"/>
        <end position="291"/>
    </location>
</feature>
<reference evidence="3 4" key="1">
    <citation type="submission" date="2024-05" db="EMBL/GenBank/DDBJ databases">
        <title>Long read based assembly of the Candida bracarensis genome reveals expanded adhesin content.</title>
        <authorList>
            <person name="Marcet-Houben M."/>
            <person name="Ksiezopolska E."/>
            <person name="Gabaldon T."/>
        </authorList>
    </citation>
    <scope>NUCLEOTIDE SEQUENCE [LARGE SCALE GENOMIC DNA]</scope>
    <source>
        <strain evidence="3 4">CBM6</strain>
    </source>
</reference>